<evidence type="ECO:0000256" key="2">
    <source>
        <dbReference type="ARBA" id="ARBA00008847"/>
    </source>
</evidence>
<accession>A0ABP6QK34</accession>
<dbReference type="PANTHER" id="PTHR43375:SF1">
    <property type="entry name" value="OROTIDINE 5'-PHOSPHATE DECARBOXYLASE"/>
    <property type="match status" value="1"/>
</dbReference>
<dbReference type="EC" id="4.1.1.23" evidence="7"/>
<dbReference type="PANTHER" id="PTHR43375">
    <property type="entry name" value="OROTIDINE 5'-PHOSPHATE DECARBOXYLASE"/>
    <property type="match status" value="1"/>
</dbReference>
<dbReference type="NCBIfam" id="TIGR02127">
    <property type="entry name" value="pyrF_sub2"/>
    <property type="match status" value="1"/>
</dbReference>
<dbReference type="EMBL" id="BAAAUV010000032">
    <property type="protein sequence ID" value="GAA3237143.1"/>
    <property type="molecule type" value="Genomic_DNA"/>
</dbReference>
<comment type="similarity">
    <text evidence="2">Belongs to the OMP decarboxylase family. Type 2 subfamily.</text>
</comment>
<evidence type="ECO:0000256" key="4">
    <source>
        <dbReference type="ARBA" id="ARBA00022975"/>
    </source>
</evidence>
<dbReference type="InterPro" id="IPR011060">
    <property type="entry name" value="RibuloseP-bd_barrel"/>
</dbReference>
<dbReference type="Gene3D" id="3.20.20.70">
    <property type="entry name" value="Aldolase class I"/>
    <property type="match status" value="1"/>
</dbReference>
<dbReference type="Pfam" id="PF00215">
    <property type="entry name" value="OMPdecase"/>
    <property type="match status" value="1"/>
</dbReference>
<evidence type="ECO:0000259" key="8">
    <source>
        <dbReference type="SMART" id="SM00934"/>
    </source>
</evidence>
<evidence type="ECO:0000256" key="6">
    <source>
        <dbReference type="ARBA" id="ARBA00049157"/>
    </source>
</evidence>
<comment type="caution">
    <text evidence="9">The sequence shown here is derived from an EMBL/GenBank/DDBJ whole genome shotgun (WGS) entry which is preliminary data.</text>
</comment>
<protein>
    <recommendedName>
        <fullName evidence="7">Orotidine-5'-phosphate decarboxylase</fullName>
        <ecNumber evidence="7">4.1.1.23</ecNumber>
    </recommendedName>
</protein>
<evidence type="ECO:0000256" key="3">
    <source>
        <dbReference type="ARBA" id="ARBA00022793"/>
    </source>
</evidence>
<evidence type="ECO:0000313" key="9">
    <source>
        <dbReference type="EMBL" id="GAA3237143.1"/>
    </source>
</evidence>
<comment type="pathway">
    <text evidence="1">Pyrimidine metabolism; UMP biosynthesis via de novo pathway; UMP from orotate: step 2/2.</text>
</comment>
<dbReference type="InterPro" id="IPR013785">
    <property type="entry name" value="Aldolase_TIM"/>
</dbReference>
<gene>
    <name evidence="9" type="primary">pyrF_2</name>
    <name evidence="9" type="ORF">GCM10010468_71790</name>
</gene>
<evidence type="ECO:0000256" key="1">
    <source>
        <dbReference type="ARBA" id="ARBA00004861"/>
    </source>
</evidence>
<evidence type="ECO:0000256" key="7">
    <source>
        <dbReference type="NCBIfam" id="TIGR02127"/>
    </source>
</evidence>
<keyword evidence="4" id="KW-0665">Pyrimidine biosynthesis</keyword>
<dbReference type="SMART" id="SM00934">
    <property type="entry name" value="OMPdecase"/>
    <property type="match status" value="1"/>
</dbReference>
<keyword evidence="10" id="KW-1185">Reference proteome</keyword>
<evidence type="ECO:0000256" key="5">
    <source>
        <dbReference type="ARBA" id="ARBA00023239"/>
    </source>
</evidence>
<proteinExistence type="inferred from homology"/>
<feature type="domain" description="Orotidine 5'-phosphate decarboxylase" evidence="8">
    <location>
        <begin position="2"/>
        <end position="243"/>
    </location>
</feature>
<comment type="catalytic activity">
    <reaction evidence="6">
        <text>orotidine 5'-phosphate + H(+) = UMP + CO2</text>
        <dbReference type="Rhea" id="RHEA:11596"/>
        <dbReference type="ChEBI" id="CHEBI:15378"/>
        <dbReference type="ChEBI" id="CHEBI:16526"/>
        <dbReference type="ChEBI" id="CHEBI:57538"/>
        <dbReference type="ChEBI" id="CHEBI:57865"/>
        <dbReference type="EC" id="4.1.1.23"/>
    </reaction>
</comment>
<keyword evidence="5" id="KW-0456">Lyase</keyword>
<evidence type="ECO:0000313" key="10">
    <source>
        <dbReference type="Proteomes" id="UP001501237"/>
    </source>
</evidence>
<dbReference type="CDD" id="cd04725">
    <property type="entry name" value="OMP_decarboxylase_like"/>
    <property type="match status" value="1"/>
</dbReference>
<dbReference type="InterPro" id="IPR018089">
    <property type="entry name" value="OMPdecase_AS"/>
</dbReference>
<reference evidence="10" key="1">
    <citation type="journal article" date="2019" name="Int. J. Syst. Evol. Microbiol.">
        <title>The Global Catalogue of Microorganisms (GCM) 10K type strain sequencing project: providing services to taxonomists for standard genome sequencing and annotation.</title>
        <authorList>
            <consortium name="The Broad Institute Genomics Platform"/>
            <consortium name="The Broad Institute Genome Sequencing Center for Infectious Disease"/>
            <person name="Wu L."/>
            <person name="Ma J."/>
        </authorList>
    </citation>
    <scope>NUCLEOTIDE SEQUENCE [LARGE SCALE GENOMIC DNA]</scope>
    <source>
        <strain evidence="10">JCM 9377</strain>
    </source>
</reference>
<name>A0ABP6QK34_9ACTN</name>
<sequence>MGIDPSPALLAAWGLPDTPEGLERFSRTVVEAVGDLVAVVKPQSAFFERHGSRGIAVLETVLAELRRRGTVVVLDAKRGDIGSTTAAYADAYLDRSSPLSADAVTVTPYLGFGSLQPMIDKAAEHDAGLFVLARTSNPEGAGVQLAVAADGRTVGGTILDEVAALNRGAAPLGSLGVVLGATLTGLAADVAGLNGPVLAPGVGAQGADPAGLRRTFGTAATVVPSVSRGLLARGPGVADLREGARRLIDECAEALS</sequence>
<dbReference type="InterPro" id="IPR011995">
    <property type="entry name" value="OMPdecase_type-2"/>
</dbReference>
<dbReference type="PROSITE" id="PS00156">
    <property type="entry name" value="OMPDECASE"/>
    <property type="match status" value="1"/>
</dbReference>
<dbReference type="InterPro" id="IPR001754">
    <property type="entry name" value="OMPdeCOase_dom"/>
</dbReference>
<organism evidence="9 10">
    <name type="scientific">Actinocorallia longicatena</name>
    <dbReference type="NCBI Taxonomy" id="111803"/>
    <lineage>
        <taxon>Bacteria</taxon>
        <taxon>Bacillati</taxon>
        <taxon>Actinomycetota</taxon>
        <taxon>Actinomycetes</taxon>
        <taxon>Streptosporangiales</taxon>
        <taxon>Thermomonosporaceae</taxon>
        <taxon>Actinocorallia</taxon>
    </lineage>
</organism>
<keyword evidence="3" id="KW-0210">Decarboxylase</keyword>
<dbReference type="Proteomes" id="UP001501237">
    <property type="component" value="Unassembled WGS sequence"/>
</dbReference>
<dbReference type="SUPFAM" id="SSF51366">
    <property type="entry name" value="Ribulose-phoshate binding barrel"/>
    <property type="match status" value="1"/>
</dbReference>